<dbReference type="GO" id="GO:0009451">
    <property type="term" value="P:RNA modification"/>
    <property type="evidence" value="ECO:0007669"/>
    <property type="project" value="InterPro"/>
</dbReference>
<feature type="repeat" description="PPR" evidence="2">
    <location>
        <begin position="244"/>
        <end position="278"/>
    </location>
</feature>
<feature type="repeat" description="PPR" evidence="2">
    <location>
        <begin position="450"/>
        <end position="484"/>
    </location>
</feature>
<feature type="repeat" description="PPR" evidence="2">
    <location>
        <begin position="415"/>
        <end position="449"/>
    </location>
</feature>
<feature type="repeat" description="PPR" evidence="2">
    <location>
        <begin position="485"/>
        <end position="519"/>
    </location>
</feature>
<dbReference type="PROSITE" id="PS51375">
    <property type="entry name" value="PPR"/>
    <property type="match status" value="7"/>
</dbReference>
<dbReference type="GO" id="GO:0003723">
    <property type="term" value="F:RNA binding"/>
    <property type="evidence" value="ECO:0007669"/>
    <property type="project" value="InterPro"/>
</dbReference>
<feature type="repeat" description="PPR" evidence="2">
    <location>
        <begin position="279"/>
        <end position="313"/>
    </location>
</feature>
<evidence type="ECO:0000313" key="3">
    <source>
        <dbReference type="EMBL" id="GMN39756.1"/>
    </source>
</evidence>
<dbReference type="FunFam" id="1.25.40.10:FF:000436">
    <property type="entry name" value="Pentatricopeptide repeat-containing protein At5g39350 family"/>
    <property type="match status" value="1"/>
</dbReference>
<dbReference type="InterPro" id="IPR046960">
    <property type="entry name" value="PPR_At4g14850-like_plant"/>
</dbReference>
<dbReference type="AlphaFoldDB" id="A0AA88AG35"/>
<comment type="caution">
    <text evidence="3">The sequence shown here is derived from an EMBL/GenBank/DDBJ whole genome shotgun (WGS) entry which is preliminary data.</text>
</comment>
<dbReference type="PANTHER" id="PTHR47926:SF347">
    <property type="entry name" value="PENTATRICOPEPTIDE REPEAT-CONTAINING PROTEIN"/>
    <property type="match status" value="1"/>
</dbReference>
<keyword evidence="1" id="KW-0677">Repeat</keyword>
<evidence type="ECO:0000256" key="2">
    <source>
        <dbReference type="PROSITE-ProRule" id="PRU00708"/>
    </source>
</evidence>
<reference evidence="3" key="1">
    <citation type="submission" date="2023-07" db="EMBL/GenBank/DDBJ databases">
        <title>draft genome sequence of fig (Ficus carica).</title>
        <authorList>
            <person name="Takahashi T."/>
            <person name="Nishimura K."/>
        </authorList>
    </citation>
    <scope>NUCLEOTIDE SEQUENCE</scope>
</reference>
<sequence length="735" mass="81788">MAILQSAMLLPSSPLFTDASSSRKPNGFRIPKLYIRSSNGASTVDSDSKLKNPGARFSIIEKKTRNLSYFTRTESKFEVGHCLSDLLNTGYICDLRQIHALAVKLNAFEVDCLIGNKLAVLYSRTKEWLGDARKVFDEIPKRTRNGYAALISAYCRLEQWEDLFLLLGLMVDEGILPHKYLVPTVLKACSALRMTRSSKMLHGYVVRRDLDSDVFVGNSLIDLYANCGDLSYSRCVFDAMREKDVVSWTCLVSAYMDAGLLDEAVEVFHSMQVNGFKPDLISWNALVSGFARNGEIDLALQSLEEMQEKGQKPRVNSWNGVISGCVQNKFFEDALDAFYNMIQFPEDPNSLTIASILPACAGLKNLNLGRAIHGFSIRHELCRNVHVEGSLIDMYAKCGRNDYADIVFVKAANKNTTMWNEMIAAFMNEGKMTKALELLRLMQNDGPKPDVISFNTILAGHARIGQKDEAYELLSEMVQMDIKPNIVSFNVLISGFQQSGLSYEALKLFQTMQSPSSDSFLCNILTESALPNSTTITSALAACADLNLKPQGKEIHGFLLRNGFERNIYVSSALVHMYSKCHDTHSATEVFNGVEDKNTICWNALIAGHVNNMQPEFALKLFCEMLTEGVEPSLITLMILLLACGDLEALRSGREIHGYALKSLVDKYNNNLASALIGMYAKCGSFVDAKSVFNSQIKDVALWNTMISAHSVYRFAKNIISLFEQLELAGVLPNH</sequence>
<dbReference type="Proteomes" id="UP001187192">
    <property type="component" value="Unassembled WGS sequence"/>
</dbReference>
<dbReference type="Pfam" id="PF01535">
    <property type="entry name" value="PPR"/>
    <property type="match status" value="5"/>
</dbReference>
<dbReference type="EMBL" id="BTGU01000010">
    <property type="protein sequence ID" value="GMN39756.1"/>
    <property type="molecule type" value="Genomic_DNA"/>
</dbReference>
<proteinExistence type="predicted"/>
<dbReference type="Pfam" id="PF13812">
    <property type="entry name" value="PPR_3"/>
    <property type="match status" value="1"/>
</dbReference>
<evidence type="ECO:0000256" key="1">
    <source>
        <dbReference type="ARBA" id="ARBA00022737"/>
    </source>
</evidence>
<dbReference type="Gene3D" id="1.25.40.10">
    <property type="entry name" value="Tetratricopeptide repeat domain"/>
    <property type="match status" value="5"/>
</dbReference>
<feature type="repeat" description="PPR" evidence="2">
    <location>
        <begin position="598"/>
        <end position="632"/>
    </location>
</feature>
<dbReference type="NCBIfam" id="TIGR00756">
    <property type="entry name" value="PPR"/>
    <property type="match status" value="7"/>
</dbReference>
<keyword evidence="4" id="KW-1185">Reference proteome</keyword>
<dbReference type="InterPro" id="IPR002885">
    <property type="entry name" value="PPR_rpt"/>
</dbReference>
<dbReference type="Pfam" id="PF13041">
    <property type="entry name" value="PPR_2"/>
    <property type="match status" value="2"/>
</dbReference>
<organism evidence="3 4">
    <name type="scientific">Ficus carica</name>
    <name type="common">Common fig</name>
    <dbReference type="NCBI Taxonomy" id="3494"/>
    <lineage>
        <taxon>Eukaryota</taxon>
        <taxon>Viridiplantae</taxon>
        <taxon>Streptophyta</taxon>
        <taxon>Embryophyta</taxon>
        <taxon>Tracheophyta</taxon>
        <taxon>Spermatophyta</taxon>
        <taxon>Magnoliopsida</taxon>
        <taxon>eudicotyledons</taxon>
        <taxon>Gunneridae</taxon>
        <taxon>Pentapetalae</taxon>
        <taxon>rosids</taxon>
        <taxon>fabids</taxon>
        <taxon>Rosales</taxon>
        <taxon>Moraceae</taxon>
        <taxon>Ficeae</taxon>
        <taxon>Ficus</taxon>
    </lineage>
</organism>
<dbReference type="FunFam" id="1.25.40.10:FF:000073">
    <property type="entry name" value="Pentatricopeptide repeat-containing protein chloroplastic"/>
    <property type="match status" value="1"/>
</dbReference>
<dbReference type="InterPro" id="IPR011990">
    <property type="entry name" value="TPR-like_helical_dom_sf"/>
</dbReference>
<protein>
    <recommendedName>
        <fullName evidence="5">Pentatricopeptide repeat-containing protein</fullName>
    </recommendedName>
</protein>
<gene>
    <name evidence="3" type="ORF">TIFTF001_008988</name>
</gene>
<dbReference type="PANTHER" id="PTHR47926">
    <property type="entry name" value="PENTATRICOPEPTIDE REPEAT-CONTAINING PROTEIN"/>
    <property type="match status" value="1"/>
</dbReference>
<feature type="repeat" description="PPR" evidence="2">
    <location>
        <begin position="143"/>
        <end position="177"/>
    </location>
</feature>
<evidence type="ECO:0000313" key="4">
    <source>
        <dbReference type="Proteomes" id="UP001187192"/>
    </source>
</evidence>
<evidence type="ECO:0008006" key="5">
    <source>
        <dbReference type="Google" id="ProtNLM"/>
    </source>
</evidence>
<accession>A0AA88AG35</accession>
<name>A0AA88AG35_FICCA</name>